<reference evidence="14 15" key="1">
    <citation type="submission" date="2018-05" db="EMBL/GenBank/DDBJ databases">
        <title>Whole genome sequencing for identification of molecular markers to develop diagnostic detection tools for the regulated plant pathogen Lachnellula willkommii.</title>
        <authorList>
            <person name="Giroux E."/>
            <person name="Bilodeau G."/>
        </authorList>
    </citation>
    <scope>NUCLEOTIDE SEQUENCE [LARGE SCALE GENOMIC DNA]</scope>
    <source>
        <strain evidence="14 15">CBS 203.66</strain>
    </source>
</reference>
<sequence length="573" mass="64070">MDEDLERALAVSRSEQADQHDEEDRELQKAIRLSKSEHGTASPTPFEDQLRERTAKMKRKAEEELPHSVKRSHSGWNAVNVPSYSSSGPTFLAKSTRAPSKLSIIYPNGALRITRTPGRGNTKNCVNLTDVIHAKHLISACIFSFYIGDNELFTQRVQMNLVYSQLLPKQSWLIITDPAIFVDPMVKEACSEAGIPFKDSLSKRQLQSITSNLRNLYSQKYGKNYHAFYAWSSALSHSKILVLIYPGFLRIVITSCNMMNIDTMLGDNHWYIHDLPKLSSPATSEPSTFEAGLIAHLKALSTPDVFLDSIRGMYDYAAVKVHLVTSVPGVCTGVKAEAHGLLRLRRVIQDLDLKMPEKESGELRLEVCAASVGNLSAKWLNAFNDCALGKETIEVASEDCAVPDLKLFYPSIGDVKKAHESSQDAASNIGCHTRPWDKALDGIKNIFHHYDSKDTGRLFHQKLILAYNPRDTNAPPYYVYVGSANFSQSAWGALENDKKANTPPTCNIKLVKLINFECGVVIPGSLVESLLEPGTKNWQSGIVPYVQTGKRYDLPKDRPWNDVRWVQNPQDDY</sequence>
<evidence type="ECO:0000256" key="4">
    <source>
        <dbReference type="ARBA" id="ARBA00022763"/>
    </source>
</evidence>
<dbReference type="InterPro" id="IPR001736">
    <property type="entry name" value="PLipase_D/transphosphatidylase"/>
</dbReference>
<dbReference type="InterPro" id="IPR003903">
    <property type="entry name" value="UIM_dom"/>
</dbReference>
<dbReference type="GO" id="GO:0003690">
    <property type="term" value="F:double-stranded DNA binding"/>
    <property type="evidence" value="ECO:0007669"/>
    <property type="project" value="TreeGrafter"/>
</dbReference>
<keyword evidence="8" id="KW-0539">Nucleus</keyword>
<dbReference type="Pfam" id="PF06087">
    <property type="entry name" value="Tyr-DNA_phospho"/>
    <property type="match status" value="1"/>
</dbReference>
<evidence type="ECO:0000313" key="15">
    <source>
        <dbReference type="Proteomes" id="UP000469559"/>
    </source>
</evidence>
<dbReference type="PANTHER" id="PTHR12415:SF0">
    <property type="entry name" value="TYROSYL-DNA PHOSPHODIESTERASE 1"/>
    <property type="match status" value="1"/>
</dbReference>
<feature type="binding site" evidence="10">
    <location>
        <position position="239"/>
    </location>
    <ligand>
        <name>substrate</name>
    </ligand>
</feature>
<dbReference type="SUPFAM" id="SSF56024">
    <property type="entry name" value="Phospholipase D/nuclease"/>
    <property type="match status" value="2"/>
</dbReference>
<dbReference type="Gene3D" id="3.30.870.10">
    <property type="entry name" value="Endonuclease Chain A"/>
    <property type="match status" value="2"/>
</dbReference>
<comment type="subcellular location">
    <subcellularLocation>
        <location evidence="1">Nucleus</location>
    </subcellularLocation>
</comment>
<evidence type="ECO:0000256" key="11">
    <source>
        <dbReference type="PIRSR" id="PIRSR610347-3"/>
    </source>
</evidence>
<dbReference type="GO" id="GO:0003697">
    <property type="term" value="F:single-stranded DNA binding"/>
    <property type="evidence" value="ECO:0007669"/>
    <property type="project" value="TreeGrafter"/>
</dbReference>
<dbReference type="AlphaFoldDB" id="A0A8T9BEF4"/>
<keyword evidence="7" id="KW-0234">DNA repair</keyword>
<feature type="active site" description="Proton donor/acceptor" evidence="9">
    <location>
        <position position="460"/>
    </location>
</feature>
<evidence type="ECO:0000256" key="6">
    <source>
        <dbReference type="ARBA" id="ARBA00022839"/>
    </source>
</evidence>
<dbReference type="InterPro" id="IPR010347">
    <property type="entry name" value="Tdp1"/>
</dbReference>
<feature type="site" description="Interaction with DNA" evidence="11">
    <location>
        <position position="487"/>
    </location>
</feature>
<evidence type="ECO:0000256" key="8">
    <source>
        <dbReference type="ARBA" id="ARBA00023242"/>
    </source>
</evidence>
<organism evidence="14 15">
    <name type="scientific">Lachnellula arida</name>
    <dbReference type="NCBI Taxonomy" id="1316785"/>
    <lineage>
        <taxon>Eukaryota</taxon>
        <taxon>Fungi</taxon>
        <taxon>Dikarya</taxon>
        <taxon>Ascomycota</taxon>
        <taxon>Pezizomycotina</taxon>
        <taxon>Leotiomycetes</taxon>
        <taxon>Helotiales</taxon>
        <taxon>Lachnaceae</taxon>
        <taxon>Lachnellula</taxon>
    </lineage>
</organism>
<gene>
    <name evidence="14" type="primary">TDP1_1</name>
    <name evidence="14" type="ORF">LARI1_G004786</name>
</gene>
<keyword evidence="6" id="KW-0269">Exonuclease</keyword>
<evidence type="ECO:0000256" key="3">
    <source>
        <dbReference type="ARBA" id="ARBA00022722"/>
    </source>
</evidence>
<keyword evidence="4" id="KW-0227">DNA damage</keyword>
<name>A0A8T9BEF4_9HELO</name>
<dbReference type="Proteomes" id="UP000469559">
    <property type="component" value="Unassembled WGS sequence"/>
</dbReference>
<proteinExistence type="inferred from homology"/>
<dbReference type="EMBL" id="QGMF01000219">
    <property type="protein sequence ID" value="TVY17826.1"/>
    <property type="molecule type" value="Genomic_DNA"/>
</dbReference>
<keyword evidence="5" id="KW-0378">Hydrolase</keyword>
<keyword evidence="15" id="KW-1185">Reference proteome</keyword>
<comment type="similarity">
    <text evidence="2">Belongs to the tyrosyl-DNA phosphodiesterase family.</text>
</comment>
<evidence type="ECO:0000313" key="14">
    <source>
        <dbReference type="EMBL" id="TVY17826.1"/>
    </source>
</evidence>
<protein>
    <submittedName>
        <fullName evidence="14">Tyrosyl-DNA phosphodiesterase 1</fullName>
    </submittedName>
</protein>
<dbReference type="PROSITE" id="PS50035">
    <property type="entry name" value="PLD"/>
    <property type="match status" value="1"/>
</dbReference>
<evidence type="ECO:0000256" key="5">
    <source>
        <dbReference type="ARBA" id="ARBA00022801"/>
    </source>
</evidence>
<feature type="active site" description="Nucleophile" evidence="9">
    <location>
        <position position="237"/>
    </location>
</feature>
<accession>A0A8T9BEF4</accession>
<dbReference type="SMART" id="SM00726">
    <property type="entry name" value="UIM"/>
    <property type="match status" value="2"/>
</dbReference>
<dbReference type="OrthoDB" id="3907302at2759"/>
<keyword evidence="3" id="KW-0540">Nuclease</keyword>
<dbReference type="Pfam" id="PF02809">
    <property type="entry name" value="UIM"/>
    <property type="match status" value="2"/>
</dbReference>
<evidence type="ECO:0000256" key="2">
    <source>
        <dbReference type="ARBA" id="ARBA00010205"/>
    </source>
</evidence>
<evidence type="ECO:0000256" key="12">
    <source>
        <dbReference type="SAM" id="MobiDB-lite"/>
    </source>
</evidence>
<evidence type="ECO:0000259" key="13">
    <source>
        <dbReference type="PROSITE" id="PS50035"/>
    </source>
</evidence>
<feature type="binding site" evidence="10">
    <location>
        <position position="462"/>
    </location>
    <ligand>
        <name>substrate</name>
    </ligand>
</feature>
<dbReference type="GO" id="GO:0004527">
    <property type="term" value="F:exonuclease activity"/>
    <property type="evidence" value="ECO:0007669"/>
    <property type="project" value="UniProtKB-KW"/>
</dbReference>
<dbReference type="PANTHER" id="PTHR12415">
    <property type="entry name" value="TYROSYL-DNA PHOSPHODIESTERASE 1"/>
    <property type="match status" value="1"/>
</dbReference>
<dbReference type="GO" id="GO:0006281">
    <property type="term" value="P:DNA repair"/>
    <property type="evidence" value="ECO:0007669"/>
    <property type="project" value="UniProtKB-KW"/>
</dbReference>
<evidence type="ECO:0000256" key="1">
    <source>
        <dbReference type="ARBA" id="ARBA00004123"/>
    </source>
</evidence>
<feature type="region of interest" description="Disordered" evidence="12">
    <location>
        <begin position="1"/>
        <end position="27"/>
    </location>
</feature>
<feature type="domain" description="PLD phosphodiesterase" evidence="13">
    <location>
        <begin position="455"/>
        <end position="490"/>
    </location>
</feature>
<dbReference type="GO" id="GO:0017005">
    <property type="term" value="F:3'-tyrosyl-DNA phosphodiesterase activity"/>
    <property type="evidence" value="ECO:0007669"/>
    <property type="project" value="TreeGrafter"/>
</dbReference>
<comment type="caution">
    <text evidence="14">The sequence shown here is derived from an EMBL/GenBank/DDBJ whole genome shotgun (WGS) entry which is preliminary data.</text>
</comment>
<evidence type="ECO:0000256" key="9">
    <source>
        <dbReference type="PIRSR" id="PIRSR610347-1"/>
    </source>
</evidence>
<dbReference type="GO" id="GO:0005634">
    <property type="term" value="C:nucleus"/>
    <property type="evidence" value="ECO:0007669"/>
    <property type="project" value="UniProtKB-SubCell"/>
</dbReference>
<evidence type="ECO:0000256" key="10">
    <source>
        <dbReference type="PIRSR" id="PIRSR610347-2"/>
    </source>
</evidence>
<evidence type="ECO:0000256" key="7">
    <source>
        <dbReference type="ARBA" id="ARBA00023204"/>
    </source>
</evidence>